<feature type="region of interest" description="Disordered" evidence="1">
    <location>
        <begin position="1"/>
        <end position="40"/>
    </location>
</feature>
<feature type="compositionally biased region" description="Basic and acidic residues" evidence="1">
    <location>
        <begin position="318"/>
        <end position="349"/>
    </location>
</feature>
<feature type="region of interest" description="Disordered" evidence="1">
    <location>
        <begin position="1341"/>
        <end position="1405"/>
    </location>
</feature>
<protein>
    <submittedName>
        <fullName evidence="2">Uncharacterized protein</fullName>
    </submittedName>
</protein>
<keyword evidence="3" id="KW-1185">Reference proteome</keyword>
<dbReference type="Proteomes" id="UP001363151">
    <property type="component" value="Unassembled WGS sequence"/>
</dbReference>
<accession>A0ABR1GFY7</accession>
<feature type="region of interest" description="Disordered" evidence="1">
    <location>
        <begin position="484"/>
        <end position="508"/>
    </location>
</feature>
<comment type="caution">
    <text evidence="2">The sequence shown here is derived from an EMBL/GenBank/DDBJ whole genome shotgun (WGS) entry which is preliminary data.</text>
</comment>
<dbReference type="PANTHER" id="PTHR24216:SF65">
    <property type="entry name" value="PAXILLIN-LIKE PROTEIN 1"/>
    <property type="match status" value="1"/>
</dbReference>
<feature type="compositionally biased region" description="Polar residues" evidence="1">
    <location>
        <begin position="484"/>
        <end position="496"/>
    </location>
</feature>
<name>A0ABR1GFY7_AURAN</name>
<feature type="compositionally biased region" description="Low complexity" evidence="1">
    <location>
        <begin position="554"/>
        <end position="570"/>
    </location>
</feature>
<gene>
    <name evidence="2" type="ORF">SO694_00010543</name>
</gene>
<feature type="region of interest" description="Disordered" evidence="1">
    <location>
        <begin position="533"/>
        <end position="602"/>
    </location>
</feature>
<dbReference type="PANTHER" id="PTHR24216">
    <property type="entry name" value="PAXILLIN-RELATED"/>
    <property type="match status" value="1"/>
</dbReference>
<dbReference type="EMBL" id="JBBJCI010000023">
    <property type="protein sequence ID" value="KAK7254716.1"/>
    <property type="molecule type" value="Genomic_DNA"/>
</dbReference>
<reference evidence="2 3" key="1">
    <citation type="submission" date="2024-03" db="EMBL/GenBank/DDBJ databases">
        <title>Aureococcus anophagefferens CCMP1851 and Kratosvirus quantuckense: Draft genome of a second virus-susceptible host strain in the model system.</title>
        <authorList>
            <person name="Chase E."/>
            <person name="Truchon A.R."/>
            <person name="Schepens W."/>
            <person name="Wilhelm S.W."/>
        </authorList>
    </citation>
    <scope>NUCLEOTIDE SEQUENCE [LARGE SCALE GENOMIC DNA]</scope>
    <source>
        <strain evidence="2 3">CCMP1851</strain>
    </source>
</reference>
<feature type="compositionally biased region" description="Low complexity" evidence="1">
    <location>
        <begin position="1123"/>
        <end position="1134"/>
    </location>
</feature>
<evidence type="ECO:0000313" key="2">
    <source>
        <dbReference type="EMBL" id="KAK7254716.1"/>
    </source>
</evidence>
<feature type="compositionally biased region" description="Low complexity" evidence="1">
    <location>
        <begin position="914"/>
        <end position="939"/>
    </location>
</feature>
<feature type="compositionally biased region" description="Pro residues" evidence="1">
    <location>
        <begin position="413"/>
        <end position="422"/>
    </location>
</feature>
<evidence type="ECO:0000256" key="1">
    <source>
        <dbReference type="SAM" id="MobiDB-lite"/>
    </source>
</evidence>
<feature type="compositionally biased region" description="Basic residues" evidence="1">
    <location>
        <begin position="540"/>
        <end position="553"/>
    </location>
</feature>
<proteinExistence type="predicted"/>
<feature type="region of interest" description="Disordered" evidence="1">
    <location>
        <begin position="308"/>
        <end position="469"/>
    </location>
</feature>
<feature type="compositionally biased region" description="Low complexity" evidence="1">
    <location>
        <begin position="448"/>
        <end position="469"/>
    </location>
</feature>
<feature type="compositionally biased region" description="Low complexity" evidence="1">
    <location>
        <begin position="1096"/>
        <end position="1114"/>
    </location>
</feature>
<feature type="compositionally biased region" description="Basic and acidic residues" evidence="1">
    <location>
        <begin position="377"/>
        <end position="405"/>
    </location>
</feature>
<feature type="compositionally biased region" description="Low complexity" evidence="1">
    <location>
        <begin position="423"/>
        <end position="441"/>
    </location>
</feature>
<organism evidence="2 3">
    <name type="scientific">Aureococcus anophagefferens</name>
    <name type="common">Harmful bloom alga</name>
    <dbReference type="NCBI Taxonomy" id="44056"/>
    <lineage>
        <taxon>Eukaryota</taxon>
        <taxon>Sar</taxon>
        <taxon>Stramenopiles</taxon>
        <taxon>Ochrophyta</taxon>
        <taxon>Pelagophyceae</taxon>
        <taxon>Pelagomonadales</taxon>
        <taxon>Pelagomonadaceae</taxon>
        <taxon>Aureococcus</taxon>
    </lineage>
</organism>
<feature type="compositionally biased region" description="Basic residues" evidence="1">
    <location>
        <begin position="1360"/>
        <end position="1405"/>
    </location>
</feature>
<feature type="region of interest" description="Disordered" evidence="1">
    <location>
        <begin position="733"/>
        <end position="767"/>
    </location>
</feature>
<feature type="region of interest" description="Disordered" evidence="1">
    <location>
        <begin position="873"/>
        <end position="939"/>
    </location>
</feature>
<sequence>MFPVVPPRGSWSQPPRVRRRSAGRRASARGGGGGGSGRLLQTTTGTCLGDFVDVDFSVGGISQNNLGGVVGDCKGSGMSGTVACSAPGQVLRFTPVATCSGKTIDLVVSNRSHYEPTTSCDGCNGAANGFGKINVRIGTSVVLGFDFVDPDDGDAPVTLDSFYWTLFDFDTMSSGRAESLCIDDEAHGVASYFMTSGAAEVDEDRTVTLAIEDRASFEVTLDSDTSGSVGNSGRIFYFAGKSGMILGCPTMAPTSTFEPFNARTNFSTTVVGVKNYMNGQEYEKVFELMASTPDLFIDAMEGELESSIGAYRPRRAGGRADGRAHGRSDGRAHGRSDGRSDGRAHHGRSDPPPGRRAHGRSGGAPTARADGSAHGSADGRADGRAHGRSDGRAHGRSDGRSDGRAHGRRPRPRPALPTPEPSALPTACPSASPSASPSSAPSAPPSASPVSVPSSVPTSVPTSTPSLAPTGCFLSVVSIGTSMTHPSDGSTIASETIDNDGSHSHAVPGSAAVSSYTFTLACADGSCASDSVGFDVSYTPRRRPSRRARRRPFRSAAAPRRAPAPTTAAPTPAPTPTSPAPTPAPTPAPAPAPSPSPTTPAPSLAPTGCFLSVVSIGSSMTCVSGVECTLTWDYQGDGASCASIVATVTNTADGSTVDGSALDNDGSHTIVVPGSAEVSTYDITLACSDGTCASDSATFDVSAEVSTYDITLACSDGTCASDSATFDVSYTFPPSPEPTTVSPTTSVPSRAPTASPSVEPASAPTPSPSWAPTGCSVGIVDVGTLFTCVAGVECALSWEYRGDAAACEDVTVTVATSDGAVVASNTIANDESHSVVVSADAEVNTYTLTLACADGTCASDSCVVDVSYTPHPTAAPTTATPSPAPTPRPSTAPSAAPTAADDDDGDPSLDRPSSEPTTTATPTTSTPTATPTTSLPSAAPTAATVEIDVIWTAAAGNGTNLTVINASDSACSAVQTADGEVIAEAYVAAVVGVSVDAVSNLTCDSERVNASAAAARRLDEAGATCVTNYTAVLTTYRVTVVVLAEELVEYSGDGAGSVYQYAHVIEQTLAAVLDNETLVGSTVCDVGTVVTKTIAPSNAPTTAAPSTAPTGAPTARRRRRAPATRAPSTLAPSTETAAPTSCSDWDVCNGGAFQISVETADVVEDTLGDGGVLRYSPVGYHEGAAFGQINVADNTTAALKFSLVDSETDDEVVLDKFYFTWFDIDRQKDFAKHSEAICVDDDMFDDYVGGDESSSTRRRASCDGDNAATAFAALRPGFLCDNPTDANNLGAVACGDCDQCASSGLDAYFPVDHGLDAYFPLDQSARAIMFVFKNPGRPSTSTAAPCEHLLGRRAPPSSAAKRRRRAARARREHRRRALPASRNPRRRGRRRRRRRRAARARRGPRRVPFPAVARGARLGGAVDSACDVLFACDSYGDAALFPLAAALLAAHALANAPALLRLVRRRGAMDAGAASKHGPLWALALALATASKLEVAIVLPWARVFPRDRYDVELEDGTVVPAVREELLRARDKDRVGAEKRKEGDRPLRPGARVEVGDGKLAGRVVHVGVDGALDVAYDHGETEICVSPATASRPRAPAVDAVVAFDADGSGRFLREARIVRKRRPRGPAVERYGFRDSPLAVAAVATTSAAAAAQLALKIYALARGGGAIAAVNACTNAAVLVAIAKAAYNVAIRRAGALKRAVPPADDGGMELWDAQKHVVEAVPNKTIDFDDCVLDFDKMTDGDGDAVLSVDADYGCAAYASVGCDWAGAPDRDLDDGVTAVVLRDGSQINIHGLAGRMPNISQDGGAIDIHLH</sequence>
<feature type="compositionally biased region" description="Low complexity" evidence="1">
    <location>
        <begin position="738"/>
        <end position="762"/>
    </location>
</feature>
<feature type="compositionally biased region" description="Basic residues" evidence="1">
    <location>
        <begin position="16"/>
        <end position="27"/>
    </location>
</feature>
<evidence type="ECO:0000313" key="3">
    <source>
        <dbReference type="Proteomes" id="UP001363151"/>
    </source>
</evidence>
<feature type="compositionally biased region" description="Pro residues" evidence="1">
    <location>
        <begin position="571"/>
        <end position="600"/>
    </location>
</feature>
<feature type="region of interest" description="Disordered" evidence="1">
    <location>
        <begin position="1096"/>
        <end position="1141"/>
    </location>
</feature>